<dbReference type="InterPro" id="IPR021352">
    <property type="entry name" value="DUF2971"/>
</dbReference>
<dbReference type="AlphaFoldDB" id="A0A6N4X1H7"/>
<evidence type="ECO:0000313" key="1">
    <source>
        <dbReference type="EMBL" id="CAA7194676.1"/>
    </source>
</evidence>
<evidence type="ECO:0008006" key="3">
    <source>
        <dbReference type="Google" id="ProtNLM"/>
    </source>
</evidence>
<protein>
    <recommendedName>
        <fullName evidence="3">DUF2971 domain-containing protein</fullName>
    </recommendedName>
</protein>
<name>A0A6N4X1H7_9FLAO</name>
<dbReference type="Proteomes" id="UP000445144">
    <property type="component" value="Unassembled WGS sequence"/>
</dbReference>
<dbReference type="RefSeq" id="WP_162031826.1">
    <property type="nucleotide sequence ID" value="NZ_CACVBR010000005.1"/>
</dbReference>
<evidence type="ECO:0000313" key="2">
    <source>
        <dbReference type="Proteomes" id="UP000445144"/>
    </source>
</evidence>
<sequence length="359" mass="42568">MTEEYEYNGFKYLMDYSLPESNIKISHNKQIPEYLFKFYSINEFSVDALIKSYIYASHPFELNDIMDSSPFLLYTSKPLSLDVYEKFFSHFRSKEEIIKIWENDSNKENKCRDYLTHIYSVTSNLIGVISLTAKENNLLMWPHYAQEKGIQLKLRTSNLINSITENVENEKGEFLGLNPINYCQKLNPIDVHPYKTFFVPIAYATNVKSNMWEYEDEWRILVSKHDMGVPHSKSGLNIIPDHIGNKENRKISYSKEIVEEICLGFNFIVARDFNIKRINDLEFEAQPIKGKYNYENYIKLLTYISDNLSDRLFYSGVKYELDDEQKLFLIRTKEKLEIKKINDEIFHFTRTNNIIRLLE</sequence>
<dbReference type="EMBL" id="CACVBR010000005">
    <property type="protein sequence ID" value="CAA7194676.1"/>
    <property type="molecule type" value="Genomic_DNA"/>
</dbReference>
<keyword evidence="2" id="KW-1185">Reference proteome</keyword>
<accession>A0A6N4X1H7</accession>
<reference evidence="1 2" key="1">
    <citation type="submission" date="2020-01" db="EMBL/GenBank/DDBJ databases">
        <authorList>
            <person name="Rodrigo-Torres L."/>
            <person name="Arahal R. D."/>
            <person name="Lucena T."/>
        </authorList>
    </citation>
    <scope>NUCLEOTIDE SEQUENCE [LARGE SCALE GENOMIC DNA]</scope>
    <source>
        <strain evidence="1 2">CECT 9293</strain>
    </source>
</reference>
<gene>
    <name evidence="1" type="ORF">CHRY9293_00964</name>
</gene>
<dbReference type="Pfam" id="PF11185">
    <property type="entry name" value="DUF2971"/>
    <property type="match status" value="1"/>
</dbReference>
<proteinExistence type="predicted"/>
<organism evidence="1 2">
    <name type="scientific">Chryseobacterium potabilaquae</name>
    <dbReference type="NCBI Taxonomy" id="2675057"/>
    <lineage>
        <taxon>Bacteria</taxon>
        <taxon>Pseudomonadati</taxon>
        <taxon>Bacteroidota</taxon>
        <taxon>Flavobacteriia</taxon>
        <taxon>Flavobacteriales</taxon>
        <taxon>Weeksellaceae</taxon>
        <taxon>Chryseobacterium group</taxon>
        <taxon>Chryseobacterium</taxon>
    </lineage>
</organism>